<keyword evidence="2" id="KW-1185">Reference proteome</keyword>
<organism evidence="1 2">
    <name type="scientific">Gonium pectorale</name>
    <name type="common">Green alga</name>
    <dbReference type="NCBI Taxonomy" id="33097"/>
    <lineage>
        <taxon>Eukaryota</taxon>
        <taxon>Viridiplantae</taxon>
        <taxon>Chlorophyta</taxon>
        <taxon>core chlorophytes</taxon>
        <taxon>Chlorophyceae</taxon>
        <taxon>CS clade</taxon>
        <taxon>Chlamydomonadales</taxon>
        <taxon>Volvocaceae</taxon>
        <taxon>Gonium</taxon>
    </lineage>
</organism>
<reference evidence="2" key="1">
    <citation type="journal article" date="2016" name="Nat. Commun.">
        <title>The Gonium pectorale genome demonstrates co-option of cell cycle regulation during the evolution of multicellularity.</title>
        <authorList>
            <person name="Hanschen E.R."/>
            <person name="Marriage T.N."/>
            <person name="Ferris P.J."/>
            <person name="Hamaji T."/>
            <person name="Toyoda A."/>
            <person name="Fujiyama A."/>
            <person name="Neme R."/>
            <person name="Noguchi H."/>
            <person name="Minakuchi Y."/>
            <person name="Suzuki M."/>
            <person name="Kawai-Toyooka H."/>
            <person name="Smith D.R."/>
            <person name="Sparks H."/>
            <person name="Anderson J."/>
            <person name="Bakaric R."/>
            <person name="Luria V."/>
            <person name="Karger A."/>
            <person name="Kirschner M.W."/>
            <person name="Durand P.M."/>
            <person name="Michod R.E."/>
            <person name="Nozaki H."/>
            <person name="Olson B.J."/>
        </authorList>
    </citation>
    <scope>NUCLEOTIDE SEQUENCE [LARGE SCALE GENOMIC DNA]</scope>
    <source>
        <strain evidence="2">NIES-2863</strain>
    </source>
</reference>
<proteinExistence type="predicted"/>
<gene>
    <name evidence="1" type="ORF">GPECTOR_100g2</name>
</gene>
<evidence type="ECO:0000313" key="1">
    <source>
        <dbReference type="EMBL" id="KXZ43148.1"/>
    </source>
</evidence>
<name>A0A150FZZ6_GONPE</name>
<sequence>MQGHLLLGQPSDAPTALAPGNPSYVGTAVANIHDAARVPSGKPLPLTAVAAALSGGSRAVLCPAIDVRLPANTRRRVTDPGCPCSYNNGTDDSAALANVCPAGYVCSRQDFRGLLTDDPSAVQLRALCVSCTLGKYCPEGSSAAAVFNESSFDCPAGSYCPTPAARLPCPAGYFCGPRAMAPTHCNDTE</sequence>
<accession>A0A150FZZ6</accession>
<dbReference type="AlphaFoldDB" id="A0A150FZZ6"/>
<comment type="caution">
    <text evidence="1">The sequence shown here is derived from an EMBL/GenBank/DDBJ whole genome shotgun (WGS) entry which is preliminary data.</text>
</comment>
<dbReference type="EMBL" id="LSYV01000101">
    <property type="protein sequence ID" value="KXZ43148.1"/>
    <property type="molecule type" value="Genomic_DNA"/>
</dbReference>
<protein>
    <submittedName>
        <fullName evidence="1">Uncharacterized protein</fullName>
    </submittedName>
</protein>
<evidence type="ECO:0000313" key="2">
    <source>
        <dbReference type="Proteomes" id="UP000075714"/>
    </source>
</evidence>
<dbReference type="Proteomes" id="UP000075714">
    <property type="component" value="Unassembled WGS sequence"/>
</dbReference>
<dbReference type="OrthoDB" id="345093at2759"/>